<dbReference type="NCBIfam" id="TIGR02532">
    <property type="entry name" value="IV_pilin_GFxxxE"/>
    <property type="match status" value="1"/>
</dbReference>
<proteinExistence type="predicted"/>
<dbReference type="Proteomes" id="UP000176504">
    <property type="component" value="Unassembled WGS sequence"/>
</dbReference>
<comment type="caution">
    <text evidence="2">The sequence shown here is derived from an EMBL/GenBank/DDBJ whole genome shotgun (WGS) entry which is preliminary data.</text>
</comment>
<dbReference type="AlphaFoldDB" id="A0A1F4VEM1"/>
<name>A0A1F4VEM1_UNCKA</name>
<dbReference type="EMBL" id="MEVI01000002">
    <property type="protein sequence ID" value="OGC55418.1"/>
    <property type="molecule type" value="Genomic_DNA"/>
</dbReference>
<gene>
    <name evidence="2" type="ORF">A3A78_00470</name>
</gene>
<dbReference type="Gene3D" id="3.30.700.10">
    <property type="entry name" value="Glycoprotein, Type 4 Pilin"/>
    <property type="match status" value="1"/>
</dbReference>
<dbReference type="InterPro" id="IPR045584">
    <property type="entry name" value="Pilin-like"/>
</dbReference>
<keyword evidence="1" id="KW-0472">Membrane</keyword>
<evidence type="ECO:0008006" key="4">
    <source>
        <dbReference type="Google" id="ProtNLM"/>
    </source>
</evidence>
<protein>
    <recommendedName>
        <fullName evidence="4">Type II secretion system protein GspG C-terminal domain-containing protein</fullName>
    </recommendedName>
</protein>
<evidence type="ECO:0000313" key="3">
    <source>
        <dbReference type="Proteomes" id="UP000176504"/>
    </source>
</evidence>
<evidence type="ECO:0000256" key="1">
    <source>
        <dbReference type="SAM" id="Phobius"/>
    </source>
</evidence>
<accession>A0A1F4VEM1</accession>
<dbReference type="Pfam" id="PF07963">
    <property type="entry name" value="N_methyl"/>
    <property type="match status" value="1"/>
</dbReference>
<reference evidence="2 3" key="1">
    <citation type="journal article" date="2016" name="Nat. Commun.">
        <title>Thousands of microbial genomes shed light on interconnected biogeochemical processes in an aquifer system.</title>
        <authorList>
            <person name="Anantharaman K."/>
            <person name="Brown C.T."/>
            <person name="Hug L.A."/>
            <person name="Sharon I."/>
            <person name="Castelle C.J."/>
            <person name="Probst A.J."/>
            <person name="Thomas B.C."/>
            <person name="Singh A."/>
            <person name="Wilkins M.J."/>
            <person name="Karaoz U."/>
            <person name="Brodie E.L."/>
            <person name="Williams K.H."/>
            <person name="Hubbard S.S."/>
            <person name="Banfield J.F."/>
        </authorList>
    </citation>
    <scope>NUCLEOTIDE SEQUENCE [LARGE SCALE GENOMIC DNA]</scope>
</reference>
<sequence>MSRCFFNKGFTIIELLITVGVVGILSGIVITVINPTTQRNRARDAVRSSNASKIAQAAEAFNAAEGRYPADQAELQNSNYIKNWPTETDVTYDYFINTEVNFSTVCITVPMASMAGRYFKYLSACHWAYTGGCPDPDGVYFNGKIMRNCSNRCGTGPQDNDLNNCLL</sequence>
<evidence type="ECO:0000313" key="2">
    <source>
        <dbReference type="EMBL" id="OGC55418.1"/>
    </source>
</evidence>
<feature type="transmembrane region" description="Helical" evidence="1">
    <location>
        <begin position="12"/>
        <end position="33"/>
    </location>
</feature>
<keyword evidence="1" id="KW-0812">Transmembrane</keyword>
<dbReference type="SUPFAM" id="SSF54523">
    <property type="entry name" value="Pili subunits"/>
    <property type="match status" value="1"/>
</dbReference>
<organism evidence="2 3">
    <name type="scientific">candidate division WWE3 bacterium RIFCSPLOWO2_01_FULL_41_18</name>
    <dbReference type="NCBI Taxonomy" id="1802625"/>
    <lineage>
        <taxon>Bacteria</taxon>
        <taxon>Katanobacteria</taxon>
    </lineage>
</organism>
<keyword evidence="1" id="KW-1133">Transmembrane helix</keyword>
<dbReference type="InterPro" id="IPR012902">
    <property type="entry name" value="N_methyl_site"/>
</dbReference>